<protein>
    <recommendedName>
        <fullName evidence="2">SLH domain-containing protein</fullName>
    </recommendedName>
</protein>
<dbReference type="Gene3D" id="2.60.40.2340">
    <property type="match status" value="7"/>
</dbReference>
<dbReference type="PROSITE" id="PS51272">
    <property type="entry name" value="SLH"/>
    <property type="match status" value="3"/>
</dbReference>
<dbReference type="InterPro" id="IPR051465">
    <property type="entry name" value="Cell_Envelope_Struct_Comp"/>
</dbReference>
<dbReference type="InterPro" id="IPR013378">
    <property type="entry name" value="InlB-like_B-rpt"/>
</dbReference>
<dbReference type="Gene3D" id="2.60.40.4270">
    <property type="entry name" value="Listeria-Bacteroides repeat domain"/>
    <property type="match status" value="1"/>
</dbReference>
<dbReference type="Gene3D" id="2.160.20.110">
    <property type="match status" value="1"/>
</dbReference>
<dbReference type="PANTHER" id="PTHR43308:SF5">
    <property type="entry name" value="S-LAYER PROTEIN _ PEPTIDOGLYCAN ENDO-BETA-N-ACETYLGLUCOSAMINIDASE"/>
    <property type="match status" value="1"/>
</dbReference>
<evidence type="ECO:0000259" key="2">
    <source>
        <dbReference type="PROSITE" id="PS51272"/>
    </source>
</evidence>
<comment type="subcellular location">
    <subcellularLocation>
        <location evidence="1">Cell envelope</location>
    </subcellularLocation>
</comment>
<dbReference type="EMBL" id="QUBQ01000001">
    <property type="protein sequence ID" value="REK77756.1"/>
    <property type="molecule type" value="Genomic_DNA"/>
</dbReference>
<organism evidence="3 4">
    <name type="scientific">Paenibacillus paeoniae</name>
    <dbReference type="NCBI Taxonomy" id="2292705"/>
    <lineage>
        <taxon>Bacteria</taxon>
        <taxon>Bacillati</taxon>
        <taxon>Bacillota</taxon>
        <taxon>Bacilli</taxon>
        <taxon>Bacillales</taxon>
        <taxon>Paenibacillaceae</taxon>
        <taxon>Paenibacillus</taxon>
    </lineage>
</organism>
<dbReference type="GO" id="GO:0030313">
    <property type="term" value="C:cell envelope"/>
    <property type="evidence" value="ECO:0007669"/>
    <property type="project" value="UniProtKB-SubCell"/>
</dbReference>
<dbReference type="Pfam" id="PF07581">
    <property type="entry name" value="Glug"/>
    <property type="match status" value="1"/>
</dbReference>
<dbReference type="RefSeq" id="WP_116045589.1">
    <property type="nucleotide sequence ID" value="NZ_QUBQ01000001.1"/>
</dbReference>
<evidence type="ECO:0000313" key="4">
    <source>
        <dbReference type="Proteomes" id="UP000261905"/>
    </source>
</evidence>
<reference evidence="3 4" key="1">
    <citation type="submission" date="2018-08" db="EMBL/GenBank/DDBJ databases">
        <title>Paenibacillus sp. M4BSY-1, whole genome shotgun sequence.</title>
        <authorList>
            <person name="Tuo L."/>
        </authorList>
    </citation>
    <scope>NUCLEOTIDE SEQUENCE [LARGE SCALE GENOMIC DNA]</scope>
    <source>
        <strain evidence="3 4">M4BSY-1</strain>
    </source>
</reference>
<sequence length="1672" mass="171851">MHRSGKKFMVVLLTALMLWNAMIGGNSESGKAFAASEFSGSGTSSSPYLIGTADQLNQIRGSYLNRNLYFKLTKNIDLNTSSYKDNWTPIGDKSNAPFRGNFDGNGFVISGLTIDMQSNNLGLFGNTSAESVIHNMKLENVNVTGLKSVGGLVGANRGKITNSYVTGQVKGTDHTGGLVGHNGVTVFNANAIIDRSFAVVDVKGAYGTGGLTGSSTGTITYSYATGDVEGDYAVGGLVGESDGTISYSYATGELLDGESIGGLVGSNIGTINSSFATGRVNGTYYTGGLTGYNYGAISKSYSTGDVYGEQHVGGLVSNLEVAGSISDSFATGNVSGSSFVGGLIGYDYANSTGSYSNSYASGNVSGIAYFGDLSGSNMGNNVGSFYLDASMKGPVGGWDFVDLWEVDPLRNNGYPYLKDFLFQLQYDGNGNTGGTVPSDAKAYFPGETASVYAGSIDLKRTGYTFSGWNTQPNGHGNSYSGSFQIMPETTLYAQWDAQSSAATLTSGIGIVSQGGTANETITNIPYGTTLAVFKEQITPATNAAFEIYDEDGTTVATTLTSGKKVIVTAADGVTKVTYIVTVIASNEKDITSFSFAEQTGAATINKAAHTVVVEVAGDTDVTSLKAEFTLSAEATVSVGSVVQVSGATANDFTNAVTYVVKAADGSTQNWTVIVKKSSEKDITAFAVIGVTQTKAAVINTADQTVDVEIAYGTSLSSLSNLKATFSLSPGATAKIGSIVQVSGTTVNDMRTPVTYIVTAADGSSQEWIVSVYIEASNAKDITAFSFASQTKPATINATARTVDIEVRNGTNVTNLVATYTLTLSSTARVNGVSQRSGITSNNFTNPVTYVVRAENGTAQNWVVTVTVAPPSSEKDMTAFSLAEQTGTATINAAAHTVAIEVAHGTNLNGLAATFTLSSGASAAVGSVNQVSGTTANNFTNPVTYVVKAADGSTQNWTVTVTVAASSAKAITAFSLAEQTVAATINAAAHTVAIEVANGTNVNGLAATFALSSGASAAVGSVNQVSGTTANNFTNPVTYVVKAADGSTQNWTVTVSIAASSAKAITAFSLAEQTGAATINAAAHTVAIEVENGTNVNGLVATFALSSGASAAVGSVNQVSGTTANNFTNPVTYVVKAADGSTQNWTVTVTVAASSAKAITAFSLAEQTAAATINAAAHTIAIEVAHGTNLNGLAATFTLSSGASAAVGSVNQVSGTTANNFMNPVTYVVKAADGSTQNWIITVSVKIVLSSTATLTSTIGTVSLGGTVDETIKNVPNGTTLAVFKAAITPAAKATFEVYESNGATVATTLVTGAKVIVTAEDGTSKVTYTVTVNNAPPSGGGPTVPTDAKVTSSDGKITIPTGYTGEVSLDNALIVTVPANAADKELIITIEKVTDTVKLLANNEVLVTAIYEVLKNIPGDLHKPATVTFTFDPAGLKSNQRAAIFSYDETKKAWVEITGGQISGNHITAKVSHFTKFAVLAVSQSTDVPTDSTVKLSDIEGHWAESAILQALRNGIVTGYPEGTFKPNHTVTRAEFTVMLMKALKSEATGEAGVRAFTDAAKIGTWAKNAIAQALQAGYITGYEDGTFRPDAPITRAEMAVIVARALGLSLQANVSTDFADDKGIPVWAKASVAAMKKFGYMGGKGSNHFDPSAMTTRAEAVSVLLKVLNNK</sequence>
<proteinExistence type="predicted"/>
<gene>
    <name evidence="3" type="ORF">DX130_12430</name>
</gene>
<dbReference type="Pfam" id="PF09479">
    <property type="entry name" value="Flg_new"/>
    <property type="match status" value="1"/>
</dbReference>
<dbReference type="Proteomes" id="UP000261905">
    <property type="component" value="Unassembled WGS sequence"/>
</dbReference>
<evidence type="ECO:0000313" key="3">
    <source>
        <dbReference type="EMBL" id="REK77756.1"/>
    </source>
</evidence>
<dbReference type="InterPro" id="IPR042229">
    <property type="entry name" value="Listeria/Bacterioides_rpt_sf"/>
</dbReference>
<feature type="domain" description="SLH" evidence="2">
    <location>
        <begin position="1554"/>
        <end position="1617"/>
    </location>
</feature>
<feature type="domain" description="SLH" evidence="2">
    <location>
        <begin position="1491"/>
        <end position="1552"/>
    </location>
</feature>
<accession>A0A371PNH9</accession>
<comment type="caution">
    <text evidence="3">The sequence shown here is derived from an EMBL/GenBank/DDBJ whole genome shotgun (WGS) entry which is preliminary data.</text>
</comment>
<keyword evidence="4" id="KW-1185">Reference proteome</keyword>
<feature type="domain" description="SLH" evidence="2">
    <location>
        <begin position="1619"/>
        <end position="1672"/>
    </location>
</feature>
<name>A0A371PNH9_9BACL</name>
<dbReference type="OrthoDB" id="7012117at2"/>
<dbReference type="Pfam" id="PF00395">
    <property type="entry name" value="SLH"/>
    <property type="match status" value="3"/>
</dbReference>
<dbReference type="InterPro" id="IPR011493">
    <property type="entry name" value="GLUG"/>
</dbReference>
<dbReference type="PANTHER" id="PTHR43308">
    <property type="entry name" value="OUTER MEMBRANE PROTEIN ALPHA-RELATED"/>
    <property type="match status" value="1"/>
</dbReference>
<evidence type="ECO:0000256" key="1">
    <source>
        <dbReference type="ARBA" id="ARBA00004196"/>
    </source>
</evidence>
<dbReference type="InterPro" id="IPR001119">
    <property type="entry name" value="SLH_dom"/>
</dbReference>